<organism evidence="2 3">
    <name type="scientific">Candidatus Berkelbacteria bacterium RBG_13_40_8</name>
    <dbReference type="NCBI Taxonomy" id="1797467"/>
    <lineage>
        <taxon>Bacteria</taxon>
        <taxon>Candidatus Berkelbacteria</taxon>
    </lineage>
</organism>
<dbReference type="AlphaFoldDB" id="A0A1F5DNB9"/>
<dbReference type="SUPFAM" id="SSF55608">
    <property type="entry name" value="Homing endonucleases"/>
    <property type="match status" value="1"/>
</dbReference>
<dbReference type="EMBL" id="MEZT01000019">
    <property type="protein sequence ID" value="OGD56511.1"/>
    <property type="molecule type" value="Genomic_DNA"/>
</dbReference>
<dbReference type="GO" id="GO:0004519">
    <property type="term" value="F:endonuclease activity"/>
    <property type="evidence" value="ECO:0007669"/>
    <property type="project" value="InterPro"/>
</dbReference>
<dbReference type="InterPro" id="IPR027434">
    <property type="entry name" value="Homing_endonucl"/>
</dbReference>
<feature type="domain" description="Homing endonuclease LAGLIDADG" evidence="1">
    <location>
        <begin position="13"/>
        <end position="95"/>
    </location>
</feature>
<dbReference type="Gene3D" id="3.10.28.10">
    <property type="entry name" value="Homing endonucleases"/>
    <property type="match status" value="1"/>
</dbReference>
<dbReference type="Pfam" id="PF00961">
    <property type="entry name" value="LAGLIDADG_1"/>
    <property type="match status" value="1"/>
</dbReference>
<evidence type="ECO:0000313" key="2">
    <source>
        <dbReference type="EMBL" id="OGD56511.1"/>
    </source>
</evidence>
<evidence type="ECO:0000259" key="1">
    <source>
        <dbReference type="Pfam" id="PF00961"/>
    </source>
</evidence>
<dbReference type="InterPro" id="IPR051289">
    <property type="entry name" value="LAGLIDADG_Endonuclease"/>
</dbReference>
<gene>
    <name evidence="2" type="ORF">A2V71_02420</name>
</gene>
<comment type="caution">
    <text evidence="2">The sequence shown here is derived from an EMBL/GenBank/DDBJ whole genome shotgun (WGS) entry which is preliminary data.</text>
</comment>
<accession>A0A1F5DNB9</accession>
<dbReference type="InterPro" id="IPR004860">
    <property type="entry name" value="LAGLIDADG_dom"/>
</dbReference>
<name>A0A1F5DNB9_9BACT</name>
<dbReference type="PANTHER" id="PTHR36181">
    <property type="entry name" value="INTRON-ENCODED ENDONUCLEASE AI3-RELATED"/>
    <property type="match status" value="1"/>
</dbReference>
<sequence length="160" mass="18642">MGSRPNIENLAYIAGFLDGDGSLMLQVKKRSDTSRGWRMMATICFYQDSRHSKPLNWIKKQLKIGYISNRNDGITELRINGFEKVEKILKMLSPFIKFKKNQVQTVLKAIKLMQEKDFSDFKTLDYKKLIKFLLDVQNENYQSSHKKTGQNLEKIFGLTP</sequence>
<dbReference type="PANTHER" id="PTHR36181:SF2">
    <property type="entry name" value="INTRON-ENCODED ENDONUCLEASE AI3-RELATED"/>
    <property type="match status" value="1"/>
</dbReference>
<dbReference type="Proteomes" id="UP000178764">
    <property type="component" value="Unassembled WGS sequence"/>
</dbReference>
<proteinExistence type="predicted"/>
<reference evidence="2 3" key="1">
    <citation type="journal article" date="2016" name="Nat. Commun.">
        <title>Thousands of microbial genomes shed light on interconnected biogeochemical processes in an aquifer system.</title>
        <authorList>
            <person name="Anantharaman K."/>
            <person name="Brown C.T."/>
            <person name="Hug L.A."/>
            <person name="Sharon I."/>
            <person name="Castelle C.J."/>
            <person name="Probst A.J."/>
            <person name="Thomas B.C."/>
            <person name="Singh A."/>
            <person name="Wilkins M.J."/>
            <person name="Karaoz U."/>
            <person name="Brodie E.L."/>
            <person name="Williams K.H."/>
            <person name="Hubbard S.S."/>
            <person name="Banfield J.F."/>
        </authorList>
    </citation>
    <scope>NUCLEOTIDE SEQUENCE [LARGE SCALE GENOMIC DNA]</scope>
</reference>
<protein>
    <recommendedName>
        <fullName evidence="1">Homing endonuclease LAGLIDADG domain-containing protein</fullName>
    </recommendedName>
</protein>
<evidence type="ECO:0000313" key="3">
    <source>
        <dbReference type="Proteomes" id="UP000178764"/>
    </source>
</evidence>